<dbReference type="InterPro" id="IPR012132">
    <property type="entry name" value="GMC_OxRdtase"/>
</dbReference>
<dbReference type="PROSITE" id="PS00623">
    <property type="entry name" value="GMC_OXRED_1"/>
    <property type="match status" value="1"/>
</dbReference>
<evidence type="ECO:0000256" key="1">
    <source>
        <dbReference type="ARBA" id="ARBA00010790"/>
    </source>
</evidence>
<accession>A0A9P8C5E9</accession>
<sequence>MGSTQEEYDFIIVGGIYLSSPLCPNFLAYTIPAGPSGSVLASRLARTKQAPSILLVEAGGPNTNVEYTVPADRFALAFSQPTMNWGYKTAPQSHLKNREIDYSRGKGLGGSTAINFSCWILGPKDDYDEWAELTGDDAWRFDGEGGVKERLKRVENYHVEVKEEYRKFINPKSEVNDGNPLGLGMGAGCMYAGARTTSSCYLQDPPSNLTIIPDTPIHKVLLSDSKSATGILTTDGREFHAKKEVILSAGIGPRDQLQKHNIPLLHELPEIGKNLQDHAFCGASIILQEGTNERMKYERDLEGQMKLREQHRKDKTGFLNSIYCSNPMGFFKNDRIVRSEEFKALDERTQKNLMKPTVPHFEICTHTPPLYLGEYNLKPTDSYLAAFAFVMNPQARGSVSLASSDPRDPPTIDANLINHPYDRRVLIEGMRELLKLLRAPVLQKNTIEMVGGPNGESDDEIWAWAASSWHMCSTVKMGKPTDASARTTRDFRLKGVRNLRVVDLSVMPLLPTLTDRHSNHTQSTAYLVGELAAEKMAREYGLDEIPWP</sequence>
<dbReference type="GO" id="GO:0016614">
    <property type="term" value="F:oxidoreductase activity, acting on CH-OH group of donors"/>
    <property type="evidence" value="ECO:0007669"/>
    <property type="project" value="InterPro"/>
</dbReference>
<keyword evidence="4" id="KW-0285">Flavoprotein</keyword>
<dbReference type="GO" id="GO:0050660">
    <property type="term" value="F:flavin adenine dinucleotide binding"/>
    <property type="evidence" value="ECO:0007669"/>
    <property type="project" value="InterPro"/>
</dbReference>
<protein>
    <submittedName>
        <fullName evidence="6">Glucose-methanol-choline oxidoreductase-like protein</fullName>
    </submittedName>
</protein>
<dbReference type="InterPro" id="IPR000172">
    <property type="entry name" value="GMC_OxRdtase_N"/>
</dbReference>
<name>A0A9P8C5E9_9HELO</name>
<keyword evidence="3 4" id="KW-0274">FAD</keyword>
<organism evidence="6 7">
    <name type="scientific">Amylocarpus encephaloides</name>
    <dbReference type="NCBI Taxonomy" id="45428"/>
    <lineage>
        <taxon>Eukaryota</taxon>
        <taxon>Fungi</taxon>
        <taxon>Dikarya</taxon>
        <taxon>Ascomycota</taxon>
        <taxon>Pezizomycotina</taxon>
        <taxon>Leotiomycetes</taxon>
        <taxon>Helotiales</taxon>
        <taxon>Helotiales incertae sedis</taxon>
        <taxon>Amylocarpus</taxon>
    </lineage>
</organism>
<dbReference type="InterPro" id="IPR036188">
    <property type="entry name" value="FAD/NAD-bd_sf"/>
</dbReference>
<evidence type="ECO:0000256" key="4">
    <source>
        <dbReference type="RuleBase" id="RU003968"/>
    </source>
</evidence>
<feature type="domain" description="Glucose-methanol-choline oxidoreductase N-terminal" evidence="5">
    <location>
        <begin position="105"/>
        <end position="128"/>
    </location>
</feature>
<comment type="caution">
    <text evidence="6">The sequence shown here is derived from an EMBL/GenBank/DDBJ whole genome shotgun (WGS) entry which is preliminary data.</text>
</comment>
<evidence type="ECO:0000259" key="5">
    <source>
        <dbReference type="PROSITE" id="PS00623"/>
    </source>
</evidence>
<dbReference type="Gene3D" id="3.30.560.10">
    <property type="entry name" value="Glucose Oxidase, domain 3"/>
    <property type="match status" value="1"/>
</dbReference>
<dbReference type="Proteomes" id="UP000824998">
    <property type="component" value="Unassembled WGS sequence"/>
</dbReference>
<feature type="active site" description="Proton acceptor" evidence="2">
    <location>
        <position position="520"/>
    </location>
</feature>
<reference evidence="6" key="1">
    <citation type="journal article" date="2021" name="IMA Fungus">
        <title>Genomic characterization of three marine fungi, including Emericellopsis atlantica sp. nov. with signatures of a generalist lifestyle and marine biomass degradation.</title>
        <authorList>
            <person name="Hagestad O.C."/>
            <person name="Hou L."/>
            <person name="Andersen J.H."/>
            <person name="Hansen E.H."/>
            <person name="Altermark B."/>
            <person name="Li C."/>
            <person name="Kuhnert E."/>
            <person name="Cox R.J."/>
            <person name="Crous P.W."/>
            <person name="Spatafora J.W."/>
            <person name="Lail K."/>
            <person name="Amirebrahimi M."/>
            <person name="Lipzen A."/>
            <person name="Pangilinan J."/>
            <person name="Andreopoulos W."/>
            <person name="Hayes R.D."/>
            <person name="Ng V."/>
            <person name="Grigoriev I.V."/>
            <person name="Jackson S.A."/>
            <person name="Sutton T.D.S."/>
            <person name="Dobson A.D.W."/>
            <person name="Rama T."/>
        </authorList>
    </citation>
    <scope>NUCLEOTIDE SEQUENCE</scope>
    <source>
        <strain evidence="6">TRa018bII</strain>
    </source>
</reference>
<evidence type="ECO:0000256" key="2">
    <source>
        <dbReference type="PIRSR" id="PIRSR000137-1"/>
    </source>
</evidence>
<feature type="binding site" evidence="3">
    <location>
        <begin position="469"/>
        <end position="470"/>
    </location>
    <ligand>
        <name>FAD</name>
        <dbReference type="ChEBI" id="CHEBI:57692"/>
    </ligand>
</feature>
<dbReference type="SUPFAM" id="SSF51905">
    <property type="entry name" value="FAD/NAD(P)-binding domain"/>
    <property type="match status" value="1"/>
</dbReference>
<gene>
    <name evidence="6" type="ORF">BJ875DRAFT_504914</name>
</gene>
<comment type="cofactor">
    <cofactor evidence="3">
        <name>FAD</name>
        <dbReference type="ChEBI" id="CHEBI:57692"/>
    </cofactor>
</comment>
<dbReference type="SUPFAM" id="SSF54373">
    <property type="entry name" value="FAD-linked reductases, C-terminal domain"/>
    <property type="match status" value="1"/>
</dbReference>
<dbReference type="PANTHER" id="PTHR11552">
    <property type="entry name" value="GLUCOSE-METHANOL-CHOLINE GMC OXIDOREDUCTASE"/>
    <property type="match status" value="1"/>
</dbReference>
<evidence type="ECO:0000256" key="3">
    <source>
        <dbReference type="PIRSR" id="PIRSR000137-2"/>
    </source>
</evidence>
<dbReference type="Pfam" id="PF00732">
    <property type="entry name" value="GMC_oxred_N"/>
    <property type="match status" value="1"/>
</dbReference>
<dbReference type="Pfam" id="PF05199">
    <property type="entry name" value="GMC_oxred_C"/>
    <property type="match status" value="1"/>
</dbReference>
<dbReference type="Gene3D" id="3.50.50.60">
    <property type="entry name" value="FAD/NAD(P)-binding domain"/>
    <property type="match status" value="2"/>
</dbReference>
<dbReference type="AlphaFoldDB" id="A0A9P8C5E9"/>
<dbReference type="PIRSF" id="PIRSF000137">
    <property type="entry name" value="Alcohol_oxidase"/>
    <property type="match status" value="1"/>
</dbReference>
<evidence type="ECO:0000313" key="6">
    <source>
        <dbReference type="EMBL" id="KAG9234117.1"/>
    </source>
</evidence>
<proteinExistence type="inferred from homology"/>
<comment type="similarity">
    <text evidence="1 4">Belongs to the GMC oxidoreductase family.</text>
</comment>
<dbReference type="InterPro" id="IPR007867">
    <property type="entry name" value="GMC_OxRtase_C"/>
</dbReference>
<dbReference type="Gene3D" id="3.30.410.40">
    <property type="match status" value="1"/>
</dbReference>
<evidence type="ECO:0000313" key="7">
    <source>
        <dbReference type="Proteomes" id="UP000824998"/>
    </source>
</evidence>
<dbReference type="PANTHER" id="PTHR11552:SF134">
    <property type="entry name" value="GLUCOSE-METHANOL-CHOLINE OXIDOREDUCTASE N-TERMINAL DOMAIN-CONTAINING PROTEIN"/>
    <property type="match status" value="1"/>
</dbReference>
<dbReference type="EMBL" id="MU251474">
    <property type="protein sequence ID" value="KAG9234117.1"/>
    <property type="molecule type" value="Genomic_DNA"/>
</dbReference>
<dbReference type="OrthoDB" id="269227at2759"/>
<feature type="active site" description="Proton donor" evidence="2">
    <location>
        <position position="470"/>
    </location>
</feature>
<keyword evidence="7" id="KW-1185">Reference proteome</keyword>